<organism evidence="2">
    <name type="scientific">marine metagenome</name>
    <dbReference type="NCBI Taxonomy" id="408172"/>
    <lineage>
        <taxon>unclassified sequences</taxon>
        <taxon>metagenomes</taxon>
        <taxon>ecological metagenomes</taxon>
    </lineage>
</organism>
<gene>
    <name evidence="2" type="ORF">METZ01_LOCUS257377</name>
</gene>
<dbReference type="NCBIfam" id="NF045808">
    <property type="entry name" value="PT-DNA_restrict"/>
    <property type="match status" value="1"/>
</dbReference>
<dbReference type="Pfam" id="PF13391">
    <property type="entry name" value="HNH_2"/>
    <property type="match status" value="1"/>
</dbReference>
<dbReference type="AlphaFoldDB" id="A0A382J0B3"/>
<dbReference type="EMBL" id="UINC01070400">
    <property type="protein sequence ID" value="SVC04523.1"/>
    <property type="molecule type" value="Genomic_DNA"/>
</dbReference>
<feature type="domain" description="HNH nuclease" evidence="1">
    <location>
        <begin position="166"/>
        <end position="223"/>
    </location>
</feature>
<dbReference type="InterPro" id="IPR011396">
    <property type="entry name" value="PT_DNA_restrict"/>
</dbReference>
<protein>
    <recommendedName>
        <fullName evidence="1">HNH nuclease domain-containing protein</fullName>
    </recommendedName>
</protein>
<evidence type="ECO:0000259" key="1">
    <source>
        <dbReference type="SMART" id="SM00507"/>
    </source>
</evidence>
<dbReference type="Gene3D" id="1.10.30.50">
    <property type="match status" value="1"/>
</dbReference>
<dbReference type="InterPro" id="IPR058813">
    <property type="entry name" value="DNA-SBD_ScoMcrA"/>
</dbReference>
<dbReference type="Pfam" id="PF26340">
    <property type="entry name" value="DNA-SBD_ScoMcrA"/>
    <property type="match status" value="1"/>
</dbReference>
<proteinExistence type="predicted"/>
<dbReference type="SMART" id="SM00507">
    <property type="entry name" value="HNHc"/>
    <property type="match status" value="1"/>
</dbReference>
<dbReference type="PIRSF" id="PIRSF030850">
    <property type="entry name" value="UCP030850"/>
    <property type="match status" value="1"/>
</dbReference>
<feature type="non-terminal residue" evidence="2">
    <location>
        <position position="1"/>
    </location>
</feature>
<evidence type="ECO:0000313" key="2">
    <source>
        <dbReference type="EMBL" id="SVC04523.1"/>
    </source>
</evidence>
<sequence>VDWVEQVRSLNVDVTSGQRAPYKQLLLLWMIGRVKGGELARISFRDAEEPLKELMNRFSLGKQAEPKLPFVHLAANPELWTVEDSNGSNVYEMGKDQRRKIGFLRDGVAGELSAEFVAALEEPKVLESVVAVLLHTDFPETTHQGILDEVNLSGHVLLKQAVRDPHFRKSVMLAYEFRCAFCGYDGRINSRPVGIQAAHVKMHSKGGPDDVSNGIALCSLHHLLFDSGVLSLSDEVEILVSQYFLESGHGTAPSVTELVGRPMRHPQSGYELPAAGFLRWHRENLFTEPARS</sequence>
<dbReference type="InterPro" id="IPR003615">
    <property type="entry name" value="HNH_nuc"/>
</dbReference>
<dbReference type="CDD" id="cd00085">
    <property type="entry name" value="HNHc"/>
    <property type="match status" value="1"/>
</dbReference>
<accession>A0A382J0B3</accession>
<name>A0A382J0B3_9ZZZZ</name>
<reference evidence="2" key="1">
    <citation type="submission" date="2018-05" db="EMBL/GenBank/DDBJ databases">
        <authorList>
            <person name="Lanie J.A."/>
            <person name="Ng W.-L."/>
            <person name="Kazmierczak K.M."/>
            <person name="Andrzejewski T.M."/>
            <person name="Davidsen T.M."/>
            <person name="Wayne K.J."/>
            <person name="Tettelin H."/>
            <person name="Glass J.I."/>
            <person name="Rusch D."/>
            <person name="Podicherti R."/>
            <person name="Tsui H.-C.T."/>
            <person name="Winkler M.E."/>
        </authorList>
    </citation>
    <scope>NUCLEOTIDE SEQUENCE</scope>
</reference>